<protein>
    <submittedName>
        <fullName evidence="4">LytR family transcriptional regulator</fullName>
    </submittedName>
</protein>
<proteinExistence type="inferred from homology"/>
<keyword evidence="2" id="KW-1133">Transmembrane helix</keyword>
<dbReference type="Gene3D" id="3.30.420.590">
    <property type="match status" value="1"/>
</dbReference>
<comment type="caution">
    <text evidence="4">The sequence shown here is derived from an EMBL/GenBank/DDBJ whole genome shotgun (WGS) entry which is preliminary data.</text>
</comment>
<dbReference type="InterPro" id="IPR050922">
    <property type="entry name" value="LytR/CpsA/Psr_CW_biosynth"/>
</dbReference>
<dbReference type="RefSeq" id="WP_147056043.1">
    <property type="nucleotide sequence ID" value="NZ_BJYL01000014.1"/>
</dbReference>
<evidence type="ECO:0000259" key="3">
    <source>
        <dbReference type="Pfam" id="PF03816"/>
    </source>
</evidence>
<reference evidence="4 5" key="1">
    <citation type="submission" date="2019-07" db="EMBL/GenBank/DDBJ databases">
        <title>Whole genome shotgun sequence of Sporosarcina luteola NBRC 105378.</title>
        <authorList>
            <person name="Hosoyama A."/>
            <person name="Uohara A."/>
            <person name="Ohji S."/>
            <person name="Ichikawa N."/>
        </authorList>
    </citation>
    <scope>NUCLEOTIDE SEQUENCE [LARGE SCALE GENOMIC DNA]</scope>
    <source>
        <strain evidence="4 5">NBRC 105378</strain>
    </source>
</reference>
<dbReference type="Gene3D" id="3.40.630.190">
    <property type="entry name" value="LCP protein"/>
    <property type="match status" value="1"/>
</dbReference>
<feature type="transmembrane region" description="Helical" evidence="2">
    <location>
        <begin position="50"/>
        <end position="72"/>
    </location>
</feature>
<keyword evidence="5" id="KW-1185">Reference proteome</keyword>
<accession>A0A511Z5L1</accession>
<sequence length="332" mass="37236">MKDKRVRDMLYHTSDQELRFTEEDRNEVFERIHKLDTTYEKKTSLIAKRIAPLTASLVVVGLCMFLFTPSILPGNNVNEGITSTDNASGLVVQENEILTTLLTVKDDNNRIPINLLLTYHKEKNILKVLSIPRDTHAPIVGIEKTTPYDKLSHAYVNGSGGAEDVRAALSSLFDLPIDYHAVIELETLSTMVDSVNGIEYDLREDIRVRAISNVAFDFQKGTHRLNGEEFVALLMDATVGNALDEEEQLTLINAFINQTMNGLPAAQLKQFTAQIEGDLPIEQLVEDEKEIPSIQLVSLIDGMVGSKIDEAYYIKFKKDFLNSVSEELTTFN</sequence>
<dbReference type="PANTHER" id="PTHR33392:SF6">
    <property type="entry name" value="POLYISOPRENYL-TEICHOIC ACID--PEPTIDOGLYCAN TEICHOIC ACID TRANSFERASE TAGU"/>
    <property type="match status" value="1"/>
</dbReference>
<organism evidence="4 5">
    <name type="scientific">Sporosarcina luteola</name>
    <dbReference type="NCBI Taxonomy" id="582850"/>
    <lineage>
        <taxon>Bacteria</taxon>
        <taxon>Bacillati</taxon>
        <taxon>Bacillota</taxon>
        <taxon>Bacilli</taxon>
        <taxon>Bacillales</taxon>
        <taxon>Caryophanaceae</taxon>
        <taxon>Sporosarcina</taxon>
    </lineage>
</organism>
<gene>
    <name evidence="4" type="primary">lytR_2</name>
    <name evidence="4" type="ORF">SLU01_10460</name>
</gene>
<evidence type="ECO:0000313" key="4">
    <source>
        <dbReference type="EMBL" id="GEN82734.1"/>
    </source>
</evidence>
<dbReference type="EMBL" id="BJYL01000014">
    <property type="protein sequence ID" value="GEN82734.1"/>
    <property type="molecule type" value="Genomic_DNA"/>
</dbReference>
<keyword evidence="2" id="KW-0472">Membrane</keyword>
<dbReference type="Proteomes" id="UP000321901">
    <property type="component" value="Unassembled WGS sequence"/>
</dbReference>
<comment type="similarity">
    <text evidence="1">Belongs to the LytR/CpsA/Psr (LCP) family.</text>
</comment>
<evidence type="ECO:0000256" key="2">
    <source>
        <dbReference type="SAM" id="Phobius"/>
    </source>
</evidence>
<name>A0A511Z5L1_9BACL</name>
<dbReference type="OrthoDB" id="2720222at2"/>
<dbReference type="AlphaFoldDB" id="A0A511Z5L1"/>
<keyword evidence="2" id="KW-0812">Transmembrane</keyword>
<dbReference type="PANTHER" id="PTHR33392">
    <property type="entry name" value="POLYISOPRENYL-TEICHOIC ACID--PEPTIDOGLYCAN TEICHOIC ACID TRANSFERASE TAGU"/>
    <property type="match status" value="1"/>
</dbReference>
<dbReference type="InterPro" id="IPR004474">
    <property type="entry name" value="LytR_CpsA_psr"/>
</dbReference>
<evidence type="ECO:0000313" key="5">
    <source>
        <dbReference type="Proteomes" id="UP000321901"/>
    </source>
</evidence>
<evidence type="ECO:0000256" key="1">
    <source>
        <dbReference type="ARBA" id="ARBA00006068"/>
    </source>
</evidence>
<feature type="domain" description="Cell envelope-related transcriptional attenuator" evidence="3">
    <location>
        <begin position="115"/>
        <end position="233"/>
    </location>
</feature>
<dbReference type="Pfam" id="PF03816">
    <property type="entry name" value="LytR_cpsA_psr"/>
    <property type="match status" value="1"/>
</dbReference>